<dbReference type="AlphaFoldDB" id="A0A399S2B0"/>
<dbReference type="Pfam" id="PF08281">
    <property type="entry name" value="Sigma70_r4_2"/>
    <property type="match status" value="1"/>
</dbReference>
<dbReference type="GO" id="GO:0006352">
    <property type="term" value="P:DNA-templated transcription initiation"/>
    <property type="evidence" value="ECO:0007669"/>
    <property type="project" value="InterPro"/>
</dbReference>
<keyword evidence="3" id="KW-1185">Reference proteome</keyword>
<dbReference type="InterPro" id="IPR013324">
    <property type="entry name" value="RNA_pol_sigma_r3/r4-like"/>
</dbReference>
<gene>
    <name evidence="2" type="ORF">D1627_09950</name>
</gene>
<feature type="domain" description="RNA polymerase sigma factor 70 region 4 type 2" evidence="1">
    <location>
        <begin position="3"/>
        <end position="42"/>
    </location>
</feature>
<dbReference type="Proteomes" id="UP000266005">
    <property type="component" value="Unassembled WGS sequence"/>
</dbReference>
<sequence>MDVLYNAIKKLKEIDRAIIILYLEDKSYKEIADVLGIKVNLVVVKG</sequence>
<name>A0A399S2B0_9BACT</name>
<proteinExistence type="predicted"/>
<dbReference type="GO" id="GO:0003677">
    <property type="term" value="F:DNA binding"/>
    <property type="evidence" value="ECO:0007669"/>
    <property type="project" value="InterPro"/>
</dbReference>
<dbReference type="Gene3D" id="1.10.10.10">
    <property type="entry name" value="Winged helix-like DNA-binding domain superfamily/Winged helix DNA-binding domain"/>
    <property type="match status" value="1"/>
</dbReference>
<evidence type="ECO:0000259" key="1">
    <source>
        <dbReference type="Pfam" id="PF08281"/>
    </source>
</evidence>
<dbReference type="GO" id="GO:0016987">
    <property type="term" value="F:sigma factor activity"/>
    <property type="evidence" value="ECO:0007669"/>
    <property type="project" value="InterPro"/>
</dbReference>
<dbReference type="InterPro" id="IPR013249">
    <property type="entry name" value="RNA_pol_sigma70_r4_t2"/>
</dbReference>
<reference evidence="3" key="1">
    <citation type="submission" date="2018-08" db="EMBL/GenBank/DDBJ databases">
        <title>Mucilaginibacter sp. MYSH2.</title>
        <authorList>
            <person name="Seo T."/>
        </authorList>
    </citation>
    <scope>NUCLEOTIDE SEQUENCE [LARGE SCALE GENOMIC DNA]</scope>
    <source>
        <strain evidence="3">KIRAN</strain>
    </source>
</reference>
<comment type="caution">
    <text evidence="2">The sequence shown here is derived from an EMBL/GenBank/DDBJ whole genome shotgun (WGS) entry which is preliminary data.</text>
</comment>
<protein>
    <recommendedName>
        <fullName evidence="1">RNA polymerase sigma factor 70 region 4 type 2 domain-containing protein</fullName>
    </recommendedName>
</protein>
<evidence type="ECO:0000313" key="3">
    <source>
        <dbReference type="Proteomes" id="UP000266005"/>
    </source>
</evidence>
<dbReference type="EMBL" id="QWGE01000003">
    <property type="protein sequence ID" value="RIJ37438.1"/>
    <property type="molecule type" value="Genomic_DNA"/>
</dbReference>
<dbReference type="SUPFAM" id="SSF88659">
    <property type="entry name" value="Sigma3 and sigma4 domains of RNA polymerase sigma factors"/>
    <property type="match status" value="1"/>
</dbReference>
<dbReference type="InterPro" id="IPR036388">
    <property type="entry name" value="WH-like_DNA-bd_sf"/>
</dbReference>
<evidence type="ECO:0000313" key="2">
    <source>
        <dbReference type="EMBL" id="RIJ37438.1"/>
    </source>
</evidence>
<organism evidence="2 3">
    <name type="scientific">Pontibacter oryzae</name>
    <dbReference type="NCBI Taxonomy" id="2304593"/>
    <lineage>
        <taxon>Bacteria</taxon>
        <taxon>Pseudomonadati</taxon>
        <taxon>Bacteroidota</taxon>
        <taxon>Cytophagia</taxon>
        <taxon>Cytophagales</taxon>
        <taxon>Hymenobacteraceae</taxon>
        <taxon>Pontibacter</taxon>
    </lineage>
</organism>
<accession>A0A399S2B0</accession>